<dbReference type="Proteomes" id="UP000253782">
    <property type="component" value="Unassembled WGS sequence"/>
</dbReference>
<proteinExistence type="predicted"/>
<comment type="subcellular location">
    <subcellularLocation>
        <location evidence="1">Cell outer membrane</location>
    </subcellularLocation>
</comment>
<evidence type="ECO:0000256" key="3">
    <source>
        <dbReference type="ARBA" id="ARBA00023237"/>
    </source>
</evidence>
<keyword evidence="3" id="KW-0998">Cell outer membrane</keyword>
<evidence type="ECO:0000256" key="2">
    <source>
        <dbReference type="ARBA" id="ARBA00023136"/>
    </source>
</evidence>
<reference evidence="6 7" key="1">
    <citation type="submission" date="2018-07" db="EMBL/GenBank/DDBJ databases">
        <title>Dyella tabacisoli L4-6T, whole genome shotgun sequence.</title>
        <authorList>
            <person name="Zhou X.-K."/>
            <person name="Li W.-J."/>
            <person name="Duan Y.-Q."/>
        </authorList>
    </citation>
    <scope>NUCLEOTIDE SEQUENCE [LARGE SCALE GENOMIC DNA]</scope>
    <source>
        <strain evidence="6 7">L4-6</strain>
    </source>
</reference>
<feature type="domain" description="TonB-dependent transporter Oar-like beta-barrel" evidence="5">
    <location>
        <begin position="253"/>
        <end position="320"/>
    </location>
</feature>
<dbReference type="GO" id="GO:0030246">
    <property type="term" value="F:carbohydrate binding"/>
    <property type="evidence" value="ECO:0007669"/>
    <property type="project" value="InterPro"/>
</dbReference>
<feature type="chain" id="PRO_5016720320" evidence="4">
    <location>
        <begin position="26"/>
        <end position="1098"/>
    </location>
</feature>
<dbReference type="RefSeq" id="WP_114844397.1">
    <property type="nucleotide sequence ID" value="NZ_JBHSPE010000001.1"/>
</dbReference>
<dbReference type="Gene3D" id="2.40.170.20">
    <property type="entry name" value="TonB-dependent receptor, beta-barrel domain"/>
    <property type="match status" value="1"/>
</dbReference>
<accession>A0A369UQ48</accession>
<protein>
    <submittedName>
        <fullName evidence="6">Oar protein</fullName>
    </submittedName>
</protein>
<feature type="signal peptide" evidence="4">
    <location>
        <begin position="1"/>
        <end position="25"/>
    </location>
</feature>
<dbReference type="InterPro" id="IPR036942">
    <property type="entry name" value="Beta-barrel_TonB_sf"/>
</dbReference>
<dbReference type="Pfam" id="PF25183">
    <property type="entry name" value="OMP_b-brl_4"/>
    <property type="match status" value="2"/>
</dbReference>
<feature type="domain" description="TonB-dependent transporter Oar-like beta-barrel" evidence="5">
    <location>
        <begin position="359"/>
        <end position="1029"/>
    </location>
</feature>
<organism evidence="6 7">
    <name type="scientific">Dyella tabacisoli</name>
    <dbReference type="NCBI Taxonomy" id="2282381"/>
    <lineage>
        <taxon>Bacteria</taxon>
        <taxon>Pseudomonadati</taxon>
        <taxon>Pseudomonadota</taxon>
        <taxon>Gammaproteobacteria</taxon>
        <taxon>Lysobacterales</taxon>
        <taxon>Rhodanobacteraceae</taxon>
        <taxon>Dyella</taxon>
    </lineage>
</organism>
<comment type="caution">
    <text evidence="6">The sequence shown here is derived from an EMBL/GenBank/DDBJ whole genome shotgun (WGS) entry which is preliminary data.</text>
</comment>
<dbReference type="Gene3D" id="2.60.40.1120">
    <property type="entry name" value="Carboxypeptidase-like, regulatory domain"/>
    <property type="match status" value="1"/>
</dbReference>
<name>A0A369UQ48_9GAMM</name>
<evidence type="ECO:0000256" key="1">
    <source>
        <dbReference type="ARBA" id="ARBA00004442"/>
    </source>
</evidence>
<dbReference type="SUPFAM" id="SSF56935">
    <property type="entry name" value="Porins"/>
    <property type="match status" value="1"/>
</dbReference>
<dbReference type="AlphaFoldDB" id="A0A369UQ48"/>
<dbReference type="GO" id="GO:0009279">
    <property type="term" value="C:cell outer membrane"/>
    <property type="evidence" value="ECO:0007669"/>
    <property type="project" value="UniProtKB-SubCell"/>
</dbReference>
<evidence type="ECO:0000259" key="5">
    <source>
        <dbReference type="Pfam" id="PF25183"/>
    </source>
</evidence>
<gene>
    <name evidence="6" type="ORF">DVJ77_05050</name>
</gene>
<evidence type="ECO:0000313" key="7">
    <source>
        <dbReference type="Proteomes" id="UP000253782"/>
    </source>
</evidence>
<dbReference type="InterPro" id="IPR013784">
    <property type="entry name" value="Carb-bd-like_fold"/>
</dbReference>
<keyword evidence="4" id="KW-0732">Signal</keyword>
<dbReference type="OrthoDB" id="9768147at2"/>
<dbReference type="SUPFAM" id="SSF49452">
    <property type="entry name" value="Starch-binding domain-like"/>
    <property type="match status" value="1"/>
</dbReference>
<dbReference type="EMBL" id="QQAH01000003">
    <property type="protein sequence ID" value="RDD82884.1"/>
    <property type="molecule type" value="Genomic_DNA"/>
</dbReference>
<keyword evidence="2" id="KW-0472">Membrane</keyword>
<dbReference type="InterPro" id="IPR057601">
    <property type="entry name" value="Oar-like_b-barrel"/>
</dbReference>
<dbReference type="Pfam" id="PF13620">
    <property type="entry name" value="CarboxypepD_reg"/>
    <property type="match status" value="1"/>
</dbReference>
<evidence type="ECO:0000313" key="6">
    <source>
        <dbReference type="EMBL" id="RDD82884.1"/>
    </source>
</evidence>
<sequence>MNRNLRERILPFAIASLLMAGTALAQNTSSSLSGRVLDAGGKPVAGAAVQIVHVPSGTTQVVTTDADGRYKSQGLRVGGPFNLTVNKDGQAAAEKDGVYLQLAQESSIDLNLGAGAANATNLQGVQVSADSSSVAMAQIFQPDAKGISTNVSQRELKVLPNPNRSIQDIARLDPMITVTNKSKGEISALGQNSRYNNITIDAVPTNDAFGLEDNGLPALNQPVALDAIEEYNISTANYDVSNKRAVGANINIVTKSGTNDFHGSAYYVYRNANNMVGEDRAGTTFAGFKRQWTGGATFGGPIIKDKLFFFASVEQSKTIAAAPNFGPLGSGKGNIVPIAQSDIDRIVQIANGLGMKPGVVNAAGANQDEKRGLFKLDWNIADGHRVSLRYDRVKSTQPNLNGYSISSTAPSLSLSSYWFTKHRESTQYALNAYDAWTDDFSTEAAVSYAKYDATPVPFAQQPQVRVYTNGNISGSTITGPSVNLGEEEFRHYNVLGVKSLNTFFAGTWRMGDHSIKAGFDFQRDKFYNLFGRTEFGSYVFPSIDAFANSRWFQYSVFRPTDGNLQSIAARWTLNQWGAFVQDTWQIGNLSLQYGFRYDLPKVGSAPLANPAFNHAFPGVPNNATIDGNGLFEPRVSFNYSFDGERAMQLRGGIGLSEGAPPGVWLSNPYTNNGMSLTSYSAANGSGFSADPNNPLIPANVRKGGSPEVDVTDGRFRMPSVWKMSLGFDRQLPWWNTVFTAEVEHLSTRDGIYFQDLNLGAATGALPDGRSSYWTTLDPNAYLATGKDPTGKTLCATADRSCAAARANRNPQFGNVIYLSNTKQGQATYLTLKLSRPFTPDSDWSGSLGIVFGRSTDVSSGNEKVAASTWANDAVYNPNADTAGHSNFEIARRVVASLTWQHRFFGDYATSVSAFYDGHTGQPYSWVFGNDVDGIRSAGLSAPPGLMYIPRPGEVQFQKGTPQQAIDQFYAFIQRENYLKDHQGAVAQRNGARSPWVNEVDLAFRQEIPGLFKGNKGELRLDLFNVMNLLNKRWGQVRDVGYPYMRTLANFAGVDPATGKYVYALPTDKAGNFNGGGYTLEDDRAQSRWSVQATLRYSF</sequence>
<keyword evidence="7" id="KW-1185">Reference proteome</keyword>
<evidence type="ECO:0000256" key="4">
    <source>
        <dbReference type="SAM" id="SignalP"/>
    </source>
</evidence>